<feature type="non-terminal residue" evidence="7">
    <location>
        <position position="1"/>
    </location>
</feature>
<keyword evidence="2" id="KW-0539">Nucleus</keyword>
<dbReference type="PROSITE" id="PS50055">
    <property type="entry name" value="TYR_PHOSPHATASE_PTP"/>
    <property type="match status" value="1"/>
</dbReference>
<dbReference type="InterPro" id="IPR036034">
    <property type="entry name" value="PDZ_sf"/>
</dbReference>
<evidence type="ECO:0000259" key="4">
    <source>
        <dbReference type="PROSITE" id="PS50056"/>
    </source>
</evidence>
<dbReference type="SUPFAM" id="SSF50156">
    <property type="entry name" value="PDZ domain-like"/>
    <property type="match status" value="1"/>
</dbReference>
<dbReference type="SUPFAM" id="SSF52799">
    <property type="entry name" value="(Phosphotyrosine protein) phosphatases II"/>
    <property type="match status" value="1"/>
</dbReference>
<dbReference type="PROSITE" id="PS50106">
    <property type="entry name" value="PDZ"/>
    <property type="match status" value="1"/>
</dbReference>
<dbReference type="Pfam" id="PF00102">
    <property type="entry name" value="Y_phosphatase"/>
    <property type="match status" value="1"/>
</dbReference>
<keyword evidence="6" id="KW-1185">Reference proteome</keyword>
<dbReference type="InterPro" id="IPR029021">
    <property type="entry name" value="Prot-tyrosine_phosphatase-like"/>
</dbReference>
<reference evidence="7" key="1">
    <citation type="submission" date="2025-08" db="UniProtKB">
        <authorList>
            <consortium name="RefSeq"/>
        </authorList>
    </citation>
    <scope>IDENTIFICATION</scope>
</reference>
<dbReference type="Pfam" id="PF00595">
    <property type="entry name" value="PDZ"/>
    <property type="match status" value="1"/>
</dbReference>
<organism evidence="6 7">
    <name type="scientific">Gekko japonicus</name>
    <name type="common">Schlegel's Japanese gecko</name>
    <dbReference type="NCBI Taxonomy" id="146911"/>
    <lineage>
        <taxon>Eukaryota</taxon>
        <taxon>Metazoa</taxon>
        <taxon>Chordata</taxon>
        <taxon>Craniata</taxon>
        <taxon>Vertebrata</taxon>
        <taxon>Euteleostomi</taxon>
        <taxon>Lepidosauria</taxon>
        <taxon>Squamata</taxon>
        <taxon>Bifurcata</taxon>
        <taxon>Gekkota</taxon>
        <taxon>Gekkonidae</taxon>
        <taxon>Gekkoninae</taxon>
        <taxon>Gekko</taxon>
    </lineage>
</organism>
<evidence type="ECO:0000256" key="2">
    <source>
        <dbReference type="ARBA" id="ARBA00023242"/>
    </source>
</evidence>
<gene>
    <name evidence="7" type="primary">PTPN20</name>
</gene>
<evidence type="ECO:0000259" key="3">
    <source>
        <dbReference type="PROSITE" id="PS50055"/>
    </source>
</evidence>
<evidence type="ECO:0000259" key="5">
    <source>
        <dbReference type="PROSITE" id="PS50106"/>
    </source>
</evidence>
<dbReference type="CDD" id="cd23060">
    <property type="entry name" value="PDZ5_DrPTPN13-like"/>
    <property type="match status" value="1"/>
</dbReference>
<dbReference type="InterPro" id="IPR000387">
    <property type="entry name" value="Tyr_Pase_dom"/>
</dbReference>
<evidence type="ECO:0000313" key="6">
    <source>
        <dbReference type="Proteomes" id="UP000694871"/>
    </source>
</evidence>
<dbReference type="RefSeq" id="XP_015266060.1">
    <property type="nucleotide sequence ID" value="XM_015410574.1"/>
</dbReference>
<dbReference type="PANTHER" id="PTHR46900">
    <property type="entry name" value="TYROSINE-PROTEIN PHOSPHATASE NON-RECEPTOR TYPE 13"/>
    <property type="match status" value="1"/>
</dbReference>
<evidence type="ECO:0000313" key="7">
    <source>
        <dbReference type="RefSeq" id="XP_015266060.1"/>
    </source>
</evidence>
<proteinExistence type="predicted"/>
<dbReference type="Gene3D" id="2.30.42.10">
    <property type="match status" value="1"/>
</dbReference>
<dbReference type="InterPro" id="IPR003595">
    <property type="entry name" value="Tyr_Pase_cat"/>
</dbReference>
<dbReference type="PROSITE" id="PS50056">
    <property type="entry name" value="TYR_PHOSPHATASE_2"/>
    <property type="match status" value="1"/>
</dbReference>
<dbReference type="InterPro" id="IPR001478">
    <property type="entry name" value="PDZ"/>
</dbReference>
<evidence type="ECO:0000256" key="1">
    <source>
        <dbReference type="ARBA" id="ARBA00004123"/>
    </source>
</evidence>
<dbReference type="PRINTS" id="PR00700">
    <property type="entry name" value="PRTYPHPHTASE"/>
</dbReference>
<sequence length="472" mass="53890">CIINLELEKPANGSLGFALVGGRNGRAILIKAISPGSAADRDGRLRVGDILLKVNGNLLSGLTRNTVIDILRRTHGSVQLTVCRSTALHWASQWDESPLQNESTLFDGYGGGGVLGSQLDFAFQGLEESTQMNSQVNEKHILAPSASEDEVIAQRLSAMPRGLNVVTEDQLLQLAEIKPVRRRHGLQHHLDRLIQDLQKQIEHEEMLKEFVDLEHIKPTDDCLIGKAPENREKNRYRDILPYDETRVPIGETKGYINASYIHVQVGKEELFYISAQGPLPCTMNDFWQMVWENHSNVIAMITRETERGASKCHRYWPEPPHTSLDLLRFQLRLDNYQILNCFIIRIIEITNKRTQEKRMVHHLQFTSWPDHGTPRSPEHLIRFVRFMRKVCKTGPLIAHCSAGIGRSGVLLCVDILLTHIENDLPFDIKKIVRDLRRQRFGMVQTKEQYVFCYEIVLDVLKNIQNMNSQLVC</sequence>
<dbReference type="SMART" id="SM00194">
    <property type="entry name" value="PTPc"/>
    <property type="match status" value="1"/>
</dbReference>
<protein>
    <submittedName>
        <fullName evidence="7">Tyrosine-protein phosphatase non-receptor type 20</fullName>
    </submittedName>
</protein>
<dbReference type="GeneID" id="107109862"/>
<comment type="subcellular location">
    <subcellularLocation>
        <location evidence="1">Nucleus</location>
    </subcellularLocation>
</comment>
<name>A0ABM1JX73_GEKJA</name>
<feature type="domain" description="PDZ" evidence="5">
    <location>
        <begin position="4"/>
        <end position="86"/>
    </location>
</feature>
<dbReference type="InterPro" id="IPR052074">
    <property type="entry name" value="NonRcpt_TyrProt_Phosphatase"/>
</dbReference>
<dbReference type="Gene3D" id="3.90.190.10">
    <property type="entry name" value="Protein tyrosine phosphatase superfamily"/>
    <property type="match status" value="1"/>
</dbReference>
<accession>A0ABM1JX73</accession>
<dbReference type="SMART" id="SM00404">
    <property type="entry name" value="PTPc_motif"/>
    <property type="match status" value="1"/>
</dbReference>
<dbReference type="InterPro" id="IPR000242">
    <property type="entry name" value="PTP_cat"/>
</dbReference>
<feature type="domain" description="Tyrosine-protein phosphatase" evidence="3">
    <location>
        <begin position="206"/>
        <end position="459"/>
    </location>
</feature>
<feature type="domain" description="Tyrosine specific protein phosphatases" evidence="4">
    <location>
        <begin position="378"/>
        <end position="450"/>
    </location>
</feature>
<dbReference type="Proteomes" id="UP000694871">
    <property type="component" value="Unplaced"/>
</dbReference>
<dbReference type="SMART" id="SM00228">
    <property type="entry name" value="PDZ"/>
    <property type="match status" value="1"/>
</dbReference>
<dbReference type="PANTHER" id="PTHR46900:SF4">
    <property type="entry name" value="FERM AND PDZ DOMAIN CONTAINING 2"/>
    <property type="match status" value="1"/>
</dbReference>